<dbReference type="InterPro" id="IPR045063">
    <property type="entry name" value="Dynamin_N"/>
</dbReference>
<dbReference type="Pfam" id="PF00350">
    <property type="entry name" value="Dynamin_N"/>
    <property type="match status" value="1"/>
</dbReference>
<dbReference type="Proteomes" id="UP000001353">
    <property type="component" value="Chromosome"/>
</dbReference>
<dbReference type="KEGG" id="rli:RLO149_c015530"/>
<sequence>MTEAPPTEIPDFWPCTHGPRLPRIALMGEFSAGKSTLVNLMVGANPLPVQVVATQLPPVWMAYGSQPSVIVDLAGNEVPCRLDELNGMSLDDVAFIKFYCEEEILKRCELIDMPGISDPNMASIIWERMMPFADGVVWCSPATQAWRQSEAAVWEGVDAKIQANSILLLTRADMLLTARDKARVITRVKSEADAAFRDILMMSLTQARDAMDNEELWHESGADEFVLAFLSLVEGLASSLEDARVERSDTVLETPRAASIDGECATGHVSADAIVPRRPKLRLSVKVERPASDASTAQSLAFMPKFS</sequence>
<reference evidence="2 3" key="1">
    <citation type="journal article" date="2011" name="BMC Genomics">
        <title>Comparative genome analysis and genome-guided physiological analysis of Roseobacter litoralis.</title>
        <authorList>
            <person name="Kalhoefer D."/>
            <person name="Thole S."/>
            <person name="Voget S."/>
            <person name="Lehmann R."/>
            <person name="Liesegang H."/>
            <person name="Wollher A."/>
            <person name="Daniel R."/>
            <person name="Simon M."/>
            <person name="Brinkhoff T."/>
        </authorList>
    </citation>
    <scope>NUCLEOTIDE SEQUENCE [LARGE SCALE GENOMIC DNA]</scope>
    <source>
        <strain evidence="3">ATCC 49566 / DSM 6996 / JCM 21268 / NBRC 15278 / OCh 149</strain>
    </source>
</reference>
<dbReference type="eggNOG" id="COG0699">
    <property type="taxonomic scope" value="Bacteria"/>
</dbReference>
<protein>
    <recommendedName>
        <fullName evidence="1">Dynamin N-terminal domain-containing protein</fullName>
    </recommendedName>
</protein>
<dbReference type="OrthoDB" id="5477114at2"/>
<dbReference type="HOGENOM" id="CLU_072316_0_0_5"/>
<keyword evidence="3" id="KW-1185">Reference proteome</keyword>
<dbReference type="AlphaFoldDB" id="F7ZG08"/>
<dbReference type="STRING" id="391595.RLO149_c015530"/>
<dbReference type="RefSeq" id="WP_013961482.1">
    <property type="nucleotide sequence ID" value="NC_015730.1"/>
</dbReference>
<feature type="domain" description="Dynamin N-terminal" evidence="1">
    <location>
        <begin position="24"/>
        <end position="152"/>
    </location>
</feature>
<dbReference type="SUPFAM" id="SSF52540">
    <property type="entry name" value="P-loop containing nucleoside triphosphate hydrolases"/>
    <property type="match status" value="1"/>
</dbReference>
<dbReference type="Gene3D" id="3.40.50.300">
    <property type="entry name" value="P-loop containing nucleotide triphosphate hydrolases"/>
    <property type="match status" value="1"/>
</dbReference>
<dbReference type="EMBL" id="CP002623">
    <property type="protein sequence ID" value="AEI93548.1"/>
    <property type="molecule type" value="Genomic_DNA"/>
</dbReference>
<proteinExistence type="predicted"/>
<dbReference type="InterPro" id="IPR027417">
    <property type="entry name" value="P-loop_NTPase"/>
</dbReference>
<gene>
    <name evidence="2" type="ordered locus">RLO149_c015530</name>
</gene>
<evidence type="ECO:0000259" key="1">
    <source>
        <dbReference type="Pfam" id="PF00350"/>
    </source>
</evidence>
<evidence type="ECO:0000313" key="3">
    <source>
        <dbReference type="Proteomes" id="UP000001353"/>
    </source>
</evidence>
<accession>F7ZG08</accession>
<evidence type="ECO:0000313" key="2">
    <source>
        <dbReference type="EMBL" id="AEI93548.1"/>
    </source>
</evidence>
<name>F7ZG08_ROSLO</name>
<organism evidence="2 3">
    <name type="scientific">Roseobacter litoralis (strain ATCC 49566 / DSM 6996 / JCM 21268 / NBRC 15278 / OCh 149)</name>
    <dbReference type="NCBI Taxonomy" id="391595"/>
    <lineage>
        <taxon>Bacteria</taxon>
        <taxon>Pseudomonadati</taxon>
        <taxon>Pseudomonadota</taxon>
        <taxon>Alphaproteobacteria</taxon>
        <taxon>Rhodobacterales</taxon>
        <taxon>Roseobacteraceae</taxon>
        <taxon>Roseobacter</taxon>
    </lineage>
</organism>